<dbReference type="PANTHER" id="PTHR31009">
    <property type="entry name" value="S-ADENOSYL-L-METHIONINE:CARBOXYL METHYLTRANSFERASE FAMILY PROTEIN"/>
    <property type="match status" value="1"/>
</dbReference>
<dbReference type="Proteomes" id="UP000695562">
    <property type="component" value="Unassembled WGS sequence"/>
</dbReference>
<sequence length="352" mass="40989">MDFVMKNTYNDNCILQKNTICSNLDLVQKCIDILINNGTCQESLKIVNFGCAHGRSSQPTLTTMISKYLKKHPHNEIMVYQNDLPTNNFSLLLSEIQGNPQSYIYLSPNVYTMCIGQSFYQQTLPNNTVHIAMGFNCFHWGTPSKILPEGSITMAHKRSKFPKYIKECQNDLLSNVLNRSKELANGGIFIMNLLTDDKESFKDTLDFYVAVKLIWIKMYEECIISKEEAEEMALPWRYYSLGDIKHILKDQKIKNSGMKLKSYEFRQNRCPYEPLIQSHGLEYFAEKFVSAFHAFSEPTFKSILKCDDAKKEQIWEIYNQHLYNLCLKNPSICRIPNNYYITIFEKIEINIE</sequence>
<dbReference type="Gene3D" id="3.40.50.150">
    <property type="entry name" value="Vaccinia Virus protein VP39"/>
    <property type="match status" value="1"/>
</dbReference>
<keyword evidence="1" id="KW-0479">Metal-binding</keyword>
<dbReference type="InterPro" id="IPR005299">
    <property type="entry name" value="MeTrfase_7"/>
</dbReference>
<comment type="caution">
    <text evidence="3">The sequence shown here is derived from an EMBL/GenBank/DDBJ whole genome shotgun (WGS) entry which is preliminary data.</text>
</comment>
<dbReference type="InterPro" id="IPR042086">
    <property type="entry name" value="MeTrfase_capping"/>
</dbReference>
<gene>
    <name evidence="3" type="ORF">CYY_006630</name>
</gene>
<keyword evidence="4" id="KW-1185">Reference proteome</keyword>
<dbReference type="Pfam" id="PF03492">
    <property type="entry name" value="Methyltransf_7"/>
    <property type="match status" value="1"/>
</dbReference>
<evidence type="ECO:0008006" key="5">
    <source>
        <dbReference type="Google" id="ProtNLM"/>
    </source>
</evidence>
<proteinExistence type="predicted"/>
<evidence type="ECO:0000256" key="2">
    <source>
        <dbReference type="ARBA" id="ARBA00022842"/>
    </source>
</evidence>
<dbReference type="InterPro" id="IPR029063">
    <property type="entry name" value="SAM-dependent_MTases_sf"/>
</dbReference>
<evidence type="ECO:0000313" key="3">
    <source>
        <dbReference type="EMBL" id="KAF2072064.1"/>
    </source>
</evidence>
<dbReference type="Gene3D" id="1.10.1200.270">
    <property type="entry name" value="Methyltransferase, alpha-helical capping domain"/>
    <property type="match status" value="1"/>
</dbReference>
<protein>
    <recommendedName>
        <fullName evidence="5">SAM dependent carboxyl methyltransferase</fullName>
    </recommendedName>
</protein>
<evidence type="ECO:0000256" key="1">
    <source>
        <dbReference type="ARBA" id="ARBA00022723"/>
    </source>
</evidence>
<evidence type="ECO:0000313" key="4">
    <source>
        <dbReference type="Proteomes" id="UP000695562"/>
    </source>
</evidence>
<name>A0A8J4PT59_9MYCE</name>
<dbReference type="AlphaFoldDB" id="A0A8J4PT59"/>
<accession>A0A8J4PT59</accession>
<dbReference type="GO" id="GO:0008168">
    <property type="term" value="F:methyltransferase activity"/>
    <property type="evidence" value="ECO:0007669"/>
    <property type="project" value="InterPro"/>
</dbReference>
<dbReference type="GO" id="GO:0046872">
    <property type="term" value="F:metal ion binding"/>
    <property type="evidence" value="ECO:0007669"/>
    <property type="project" value="UniProtKB-KW"/>
</dbReference>
<dbReference type="SUPFAM" id="SSF53335">
    <property type="entry name" value="S-adenosyl-L-methionine-dependent methyltransferases"/>
    <property type="match status" value="1"/>
</dbReference>
<dbReference type="OrthoDB" id="1523883at2759"/>
<reference evidence="3" key="1">
    <citation type="submission" date="2020-01" db="EMBL/GenBank/DDBJ databases">
        <title>Development of genomics and gene disruption for Polysphondylium violaceum indicates a role for the polyketide synthase stlB in stalk morphogenesis.</title>
        <authorList>
            <person name="Narita B."/>
            <person name="Kawabe Y."/>
            <person name="Kin K."/>
            <person name="Saito T."/>
            <person name="Gibbs R."/>
            <person name="Kuspa A."/>
            <person name="Muzny D."/>
            <person name="Queller D."/>
            <person name="Richards S."/>
            <person name="Strassman J."/>
            <person name="Sucgang R."/>
            <person name="Worley K."/>
            <person name="Schaap P."/>
        </authorList>
    </citation>
    <scope>NUCLEOTIDE SEQUENCE</scope>
    <source>
        <strain evidence="3">QSvi11</strain>
    </source>
</reference>
<keyword evidence="2" id="KW-0460">Magnesium</keyword>
<dbReference type="EMBL" id="AJWJ01000314">
    <property type="protein sequence ID" value="KAF2072064.1"/>
    <property type="molecule type" value="Genomic_DNA"/>
</dbReference>
<organism evidence="3 4">
    <name type="scientific">Polysphondylium violaceum</name>
    <dbReference type="NCBI Taxonomy" id="133409"/>
    <lineage>
        <taxon>Eukaryota</taxon>
        <taxon>Amoebozoa</taxon>
        <taxon>Evosea</taxon>
        <taxon>Eumycetozoa</taxon>
        <taxon>Dictyostelia</taxon>
        <taxon>Dictyosteliales</taxon>
        <taxon>Dictyosteliaceae</taxon>
        <taxon>Polysphondylium</taxon>
    </lineage>
</organism>